<organism evidence="4 5">
    <name type="scientific">Vibrio sagamiensis NBRC 104589</name>
    <dbReference type="NCBI Taxonomy" id="1219064"/>
    <lineage>
        <taxon>Bacteria</taxon>
        <taxon>Pseudomonadati</taxon>
        <taxon>Pseudomonadota</taxon>
        <taxon>Gammaproteobacteria</taxon>
        <taxon>Vibrionales</taxon>
        <taxon>Vibrionaceae</taxon>
        <taxon>Vibrio</taxon>
    </lineage>
</organism>
<feature type="transmembrane region" description="Helical" evidence="2">
    <location>
        <begin position="113"/>
        <end position="131"/>
    </location>
</feature>
<dbReference type="PROSITE" id="PS51201">
    <property type="entry name" value="RCK_N"/>
    <property type="match status" value="1"/>
</dbReference>
<feature type="transmembrane region" description="Helical" evidence="2">
    <location>
        <begin position="63"/>
        <end position="81"/>
    </location>
</feature>
<keyword evidence="2" id="KW-0812">Transmembrane</keyword>
<feature type="transmembrane region" description="Helical" evidence="2">
    <location>
        <begin position="39"/>
        <end position="58"/>
    </location>
</feature>
<reference evidence="4 5" key="1">
    <citation type="submission" date="2019-07" db="EMBL/GenBank/DDBJ databases">
        <title>Whole genome shotgun sequence of Vibrio sagamiensis NBRC 104589.</title>
        <authorList>
            <person name="Hosoyama A."/>
            <person name="Uohara A."/>
            <person name="Ohji S."/>
            <person name="Ichikawa N."/>
        </authorList>
    </citation>
    <scope>NUCLEOTIDE SEQUENCE [LARGE SCALE GENOMIC DNA]</scope>
    <source>
        <strain evidence="4 5">NBRC 104589</strain>
    </source>
</reference>
<keyword evidence="2" id="KW-1133">Transmembrane helix</keyword>
<evidence type="ECO:0000259" key="3">
    <source>
        <dbReference type="PROSITE" id="PS51201"/>
    </source>
</evidence>
<feature type="transmembrane region" description="Helical" evidence="2">
    <location>
        <begin position="175"/>
        <end position="200"/>
    </location>
</feature>
<accession>A0A511QI59</accession>
<dbReference type="Pfam" id="PF07885">
    <property type="entry name" value="Ion_trans_2"/>
    <property type="match status" value="1"/>
</dbReference>
<dbReference type="InterPro" id="IPR036291">
    <property type="entry name" value="NAD(P)-bd_dom_sf"/>
</dbReference>
<keyword evidence="4" id="KW-0813">Transport</keyword>
<dbReference type="SUPFAM" id="SSF51735">
    <property type="entry name" value="NAD(P)-binding Rossmann-fold domains"/>
    <property type="match status" value="1"/>
</dbReference>
<dbReference type="OrthoDB" id="9813518at2"/>
<keyword evidence="2" id="KW-0472">Membrane</keyword>
<dbReference type="PANTHER" id="PTHR43833:SF11">
    <property type="entry name" value="VOLTAGE-GATED POTASSIUM CHANNEL KCH"/>
    <property type="match status" value="1"/>
</dbReference>
<evidence type="ECO:0000313" key="5">
    <source>
        <dbReference type="Proteomes" id="UP000321922"/>
    </source>
</evidence>
<feature type="transmembrane region" description="Helical" evidence="2">
    <location>
        <begin position="151"/>
        <end position="168"/>
    </location>
</feature>
<keyword evidence="4" id="KW-0406">Ion transport</keyword>
<protein>
    <submittedName>
        <fullName evidence="4">Voltage-gated potassium channel Kch</fullName>
    </submittedName>
</protein>
<dbReference type="GO" id="GO:0006813">
    <property type="term" value="P:potassium ion transport"/>
    <property type="evidence" value="ECO:0007669"/>
    <property type="project" value="InterPro"/>
</dbReference>
<evidence type="ECO:0000256" key="1">
    <source>
        <dbReference type="ARBA" id="ARBA00004651"/>
    </source>
</evidence>
<dbReference type="InterPro" id="IPR003148">
    <property type="entry name" value="RCK_N"/>
</dbReference>
<evidence type="ECO:0000313" key="4">
    <source>
        <dbReference type="EMBL" id="GEM76826.1"/>
    </source>
</evidence>
<feature type="transmembrane region" description="Helical" evidence="2">
    <location>
        <begin position="87"/>
        <end position="106"/>
    </location>
</feature>
<dbReference type="AlphaFoldDB" id="A0A511QI59"/>
<dbReference type="InterPro" id="IPR013099">
    <property type="entry name" value="K_chnl_dom"/>
</dbReference>
<dbReference type="SUPFAM" id="SSF81324">
    <property type="entry name" value="Voltage-gated potassium channels"/>
    <property type="match status" value="1"/>
</dbReference>
<evidence type="ECO:0000256" key="2">
    <source>
        <dbReference type="SAM" id="Phobius"/>
    </source>
</evidence>
<dbReference type="GO" id="GO:0005886">
    <property type="term" value="C:plasma membrane"/>
    <property type="evidence" value="ECO:0007669"/>
    <property type="project" value="UniProtKB-SubCell"/>
</dbReference>
<proteinExistence type="predicted"/>
<gene>
    <name evidence="4" type="primary">kch</name>
    <name evidence="4" type="ORF">VSA01S_29380</name>
</gene>
<dbReference type="EMBL" id="BJXJ01000033">
    <property type="protein sequence ID" value="GEM76826.1"/>
    <property type="molecule type" value="Genomic_DNA"/>
</dbReference>
<comment type="caution">
    <text evidence="4">The sequence shown here is derived from an EMBL/GenBank/DDBJ whole genome shotgun (WGS) entry which is preliminary data.</text>
</comment>
<sequence>MVLLNSLLIFEAVFGNNKPFDVIYLVNNISTVDFEAVKNLPWFLLGVFQLLNCIGLFFKARVAWGMSCILLVVYLVFTAQYFPSLHINFYLGLATLAFMVIFRKSFHHSSATAGSIVAFISIIILIIYSTYGSLYFGEGFKPKINTMTTAFYFSLVTMTTVGYGDILPVSDSARLFCISMITAGIAVFATALSNVFGPLINKSFGRLIEGDKKTVERKDHFIICGTSAMAMNTVLRLRERGLPITIITIRPNDEFQQIEQSLEGKYDIISGDSCDTSVLKKAGLENCKAILALTDADADNAFIVLSAKEINAKAKTVVIVNDSKNMNKIKRVQPDVLLSPQLLGSEVLARLLNGESMDNNDLISMFLDSGKS</sequence>
<dbReference type="InterPro" id="IPR050721">
    <property type="entry name" value="Trk_Ktr_HKT_K-transport"/>
</dbReference>
<dbReference type="Gene3D" id="3.40.50.720">
    <property type="entry name" value="NAD(P)-binding Rossmann-like Domain"/>
    <property type="match status" value="1"/>
</dbReference>
<comment type="subcellular location">
    <subcellularLocation>
        <location evidence="1">Cell membrane</location>
        <topology evidence="1">Multi-pass membrane protein</topology>
    </subcellularLocation>
</comment>
<dbReference type="Gene3D" id="1.10.287.70">
    <property type="match status" value="1"/>
</dbReference>
<keyword evidence="4" id="KW-0407">Ion channel</keyword>
<dbReference type="GO" id="GO:0034220">
    <property type="term" value="P:monoatomic ion transmembrane transport"/>
    <property type="evidence" value="ECO:0007669"/>
    <property type="project" value="UniProtKB-KW"/>
</dbReference>
<dbReference type="Proteomes" id="UP000321922">
    <property type="component" value="Unassembled WGS sequence"/>
</dbReference>
<dbReference type="Pfam" id="PF02254">
    <property type="entry name" value="TrkA_N"/>
    <property type="match status" value="1"/>
</dbReference>
<name>A0A511QI59_9VIBR</name>
<dbReference type="NCBIfam" id="NF007828">
    <property type="entry name" value="PRK10537.1"/>
    <property type="match status" value="1"/>
</dbReference>
<keyword evidence="5" id="KW-1185">Reference proteome</keyword>
<feature type="domain" description="RCK N-terminal" evidence="3">
    <location>
        <begin position="218"/>
        <end position="338"/>
    </location>
</feature>
<dbReference type="PANTHER" id="PTHR43833">
    <property type="entry name" value="POTASSIUM CHANNEL PROTEIN 2-RELATED-RELATED"/>
    <property type="match status" value="1"/>
</dbReference>